<proteinExistence type="predicted"/>
<dbReference type="InterPro" id="IPR047682">
    <property type="entry name" value="SepH-like"/>
</dbReference>
<dbReference type="Pfam" id="PF11268">
    <property type="entry name" value="DUF3071"/>
    <property type="match status" value="1"/>
</dbReference>
<feature type="compositionally biased region" description="Acidic residues" evidence="1">
    <location>
        <begin position="379"/>
        <end position="421"/>
    </location>
</feature>
<dbReference type="Proteomes" id="UP000319516">
    <property type="component" value="Unassembled WGS sequence"/>
</dbReference>
<dbReference type="InterPro" id="IPR021421">
    <property type="entry name" value="DUF3071"/>
</dbReference>
<feature type="compositionally biased region" description="Basic residues" evidence="1">
    <location>
        <begin position="356"/>
        <end position="365"/>
    </location>
</feature>
<sequence length="574" mass="60310">MRELRFVAVHEDGEHLVLNDPEGDGGEGTEYLLAVDERLRAALRQRATGSPTRPETPMSPRAIQSLIRAGHTAEEIAGATGWDATRVARFEGPIVAEREHVATRARAAHVRGRAADGGIATLDSRVAERLQARGVEPEDVSWDATRPEGGQWTIVVSFTAANRSRQAAWRYEPAGATVEALDDEARWLSEDEQALPGGREAVLAGDGAGAVDLMATMRERSRARGRRSKKATPAAKDRSSGSATDDGSADPAALPSGVTPADDVLPLEDLDYDPATAGLPPAAGRPDRAAEDGSEDDLTDDAAGQDAAGDEGLGTDAGADGSDVDRPDTDAADADSSHDEGSDEDEAPSPAERLLGRRGRRRRNRRAEEATLADFFGPSDEEQQADDEGPTDEDFSDGELTTDELATDELATDEEPDEDRDDTPAGGPVAAAVTVEAGAAAREDELDEVDVLDDDAETLGDDTQAFDDELDPSDEDEDQDGDEERTAGEASTASADVPVDEPAPADDVFDLPEEPSADGTSAAEPPAPSPEPSADAAPAAEPSAPAAGSTPSRKKGRKSVPSWDEIMFGAQDRR</sequence>
<feature type="compositionally biased region" description="Low complexity" evidence="1">
    <location>
        <begin position="240"/>
        <end position="253"/>
    </location>
</feature>
<dbReference type="OrthoDB" id="5180791at2"/>
<reference evidence="3 4" key="1">
    <citation type="submission" date="2019-06" db="EMBL/GenBank/DDBJ databases">
        <title>Sequencing the genomes of 1000 actinobacteria strains.</title>
        <authorList>
            <person name="Klenk H.-P."/>
        </authorList>
    </citation>
    <scope>NUCLEOTIDE SEQUENCE [LARGE SCALE GENOMIC DNA]</scope>
    <source>
        <strain evidence="3 4">DSM 12335</strain>
    </source>
</reference>
<evidence type="ECO:0000313" key="3">
    <source>
        <dbReference type="EMBL" id="TQL51470.1"/>
    </source>
</evidence>
<name>A0A542YTP6_9MICO</name>
<feature type="compositionally biased region" description="Low complexity" evidence="1">
    <location>
        <begin position="424"/>
        <end position="440"/>
    </location>
</feature>
<keyword evidence="4" id="KW-1185">Reference proteome</keyword>
<feature type="compositionally biased region" description="Basic and acidic residues" evidence="1">
    <location>
        <begin position="323"/>
        <end position="340"/>
    </location>
</feature>
<organism evidence="3 4">
    <name type="scientific">Ornithinicoccus hortensis</name>
    <dbReference type="NCBI Taxonomy" id="82346"/>
    <lineage>
        <taxon>Bacteria</taxon>
        <taxon>Bacillati</taxon>
        <taxon>Actinomycetota</taxon>
        <taxon>Actinomycetes</taxon>
        <taxon>Micrococcales</taxon>
        <taxon>Intrasporangiaceae</taxon>
        <taxon>Ornithinicoccus</taxon>
    </lineage>
</organism>
<evidence type="ECO:0000313" key="4">
    <source>
        <dbReference type="Proteomes" id="UP000319516"/>
    </source>
</evidence>
<comment type="caution">
    <text evidence="3">The sequence shown here is derived from an EMBL/GenBank/DDBJ whole genome shotgun (WGS) entry which is preliminary data.</text>
</comment>
<feature type="region of interest" description="Disordered" evidence="1">
    <location>
        <begin position="219"/>
        <end position="574"/>
    </location>
</feature>
<dbReference type="AlphaFoldDB" id="A0A542YTP6"/>
<dbReference type="NCBIfam" id="NF040712">
    <property type="entry name" value="SepH"/>
    <property type="match status" value="1"/>
</dbReference>
<feature type="compositionally biased region" description="Acidic residues" evidence="1">
    <location>
        <begin position="503"/>
        <end position="516"/>
    </location>
</feature>
<evidence type="ECO:0000259" key="2">
    <source>
        <dbReference type="Pfam" id="PF11268"/>
    </source>
</evidence>
<dbReference type="EMBL" id="VFOP01000001">
    <property type="protein sequence ID" value="TQL51470.1"/>
    <property type="molecule type" value="Genomic_DNA"/>
</dbReference>
<protein>
    <submittedName>
        <fullName evidence="3">DUF3071 family protein</fullName>
    </submittedName>
</protein>
<gene>
    <name evidence="3" type="ORF">FB467_2616</name>
</gene>
<feature type="compositionally biased region" description="Acidic residues" evidence="1">
    <location>
        <begin position="444"/>
        <end position="483"/>
    </location>
</feature>
<feature type="compositionally biased region" description="Low complexity" evidence="1">
    <location>
        <begin position="532"/>
        <end position="551"/>
    </location>
</feature>
<evidence type="ECO:0000256" key="1">
    <source>
        <dbReference type="SAM" id="MobiDB-lite"/>
    </source>
</evidence>
<accession>A0A542YTP6</accession>
<feature type="domain" description="DUF3071" evidence="2">
    <location>
        <begin position="1"/>
        <end position="171"/>
    </location>
</feature>
<dbReference type="RefSeq" id="WP_141785465.1">
    <property type="nucleotide sequence ID" value="NZ_BAAAIK010000011.1"/>
</dbReference>